<evidence type="ECO:0000313" key="3">
    <source>
        <dbReference type="Proteomes" id="UP000053676"/>
    </source>
</evidence>
<dbReference type="EMBL" id="KI669090">
    <property type="protein sequence ID" value="ETN69555.1"/>
    <property type="molecule type" value="Genomic_DNA"/>
</dbReference>
<dbReference type="OMA" id="EYAKGCS"/>
<dbReference type="InterPro" id="IPR035940">
    <property type="entry name" value="CAP_sf"/>
</dbReference>
<gene>
    <name evidence="2" type="ORF">NECAME_19466</name>
</gene>
<feature type="non-terminal residue" evidence="2">
    <location>
        <position position="101"/>
    </location>
</feature>
<dbReference type="Gene3D" id="3.40.33.10">
    <property type="entry name" value="CAP"/>
    <property type="match status" value="1"/>
</dbReference>
<proteinExistence type="predicted"/>
<dbReference type="CDD" id="cd05380">
    <property type="entry name" value="CAP_euk"/>
    <property type="match status" value="1"/>
</dbReference>
<reference evidence="3" key="1">
    <citation type="journal article" date="2014" name="Nat. Genet.">
        <title>Genome of the human hookworm Necator americanus.</title>
        <authorList>
            <person name="Tang Y.T."/>
            <person name="Gao X."/>
            <person name="Rosa B.A."/>
            <person name="Abubucker S."/>
            <person name="Hallsworth-Pepin K."/>
            <person name="Martin J."/>
            <person name="Tyagi R."/>
            <person name="Heizer E."/>
            <person name="Zhang X."/>
            <person name="Bhonagiri-Palsikar V."/>
            <person name="Minx P."/>
            <person name="Warren W.C."/>
            <person name="Wang Q."/>
            <person name="Zhan B."/>
            <person name="Hotez P.J."/>
            <person name="Sternberg P.W."/>
            <person name="Dougall A."/>
            <person name="Gaze S.T."/>
            <person name="Mulvenna J."/>
            <person name="Sotillo J."/>
            <person name="Ranganathan S."/>
            <person name="Rabelo E.M."/>
            <person name="Wilson R.K."/>
            <person name="Felgner P.L."/>
            <person name="Bethony J."/>
            <person name="Hawdon J.M."/>
            <person name="Gasser R.B."/>
            <person name="Loukas A."/>
            <person name="Mitreva M."/>
        </authorList>
    </citation>
    <scope>NUCLEOTIDE SEQUENCE [LARGE SCALE GENOMIC DNA]</scope>
</reference>
<keyword evidence="3" id="KW-1185">Reference proteome</keyword>
<organism evidence="2 3">
    <name type="scientific">Necator americanus</name>
    <name type="common">Human hookworm</name>
    <dbReference type="NCBI Taxonomy" id="51031"/>
    <lineage>
        <taxon>Eukaryota</taxon>
        <taxon>Metazoa</taxon>
        <taxon>Ecdysozoa</taxon>
        <taxon>Nematoda</taxon>
        <taxon>Chromadorea</taxon>
        <taxon>Rhabditida</taxon>
        <taxon>Rhabditina</taxon>
        <taxon>Rhabditomorpha</taxon>
        <taxon>Strongyloidea</taxon>
        <taxon>Ancylostomatidae</taxon>
        <taxon>Bunostominae</taxon>
        <taxon>Necator</taxon>
    </lineage>
</organism>
<dbReference type="SUPFAM" id="SSF55797">
    <property type="entry name" value="PR-1-like"/>
    <property type="match status" value="1"/>
</dbReference>
<dbReference type="KEGG" id="nai:NECAME_19466"/>
<protein>
    <recommendedName>
        <fullName evidence="1">SCP domain-containing protein</fullName>
    </recommendedName>
</protein>
<accession>W2SIY6</accession>
<evidence type="ECO:0000313" key="2">
    <source>
        <dbReference type="EMBL" id="ETN69555.1"/>
    </source>
</evidence>
<dbReference type="OrthoDB" id="5849228at2759"/>
<dbReference type="Proteomes" id="UP000053676">
    <property type="component" value="Unassembled WGS sequence"/>
</dbReference>
<dbReference type="STRING" id="51031.W2SIY6"/>
<feature type="domain" description="SCP" evidence="1">
    <location>
        <begin position="17"/>
        <end position="92"/>
    </location>
</feature>
<name>W2SIY6_NECAM</name>
<dbReference type="InterPro" id="IPR014044">
    <property type="entry name" value="CAP_dom"/>
</dbReference>
<dbReference type="Pfam" id="PF00188">
    <property type="entry name" value="CAP"/>
    <property type="match status" value="1"/>
</dbReference>
<sequence>MCQGNKGMTDEGRKKVLEAHNTRRSLLARGLVQNGKSTSKLPSSLFMPKMIYNCETEASAIEYAKGCSLKKSEESTRPGYGENVYVYPIPNADPVPAFEEV</sequence>
<evidence type="ECO:0000259" key="1">
    <source>
        <dbReference type="Pfam" id="PF00188"/>
    </source>
</evidence>
<dbReference type="AlphaFoldDB" id="W2SIY6"/>